<dbReference type="EMBL" id="MUEO01000021">
    <property type="protein sequence ID" value="OOE43750.1"/>
    <property type="molecule type" value="Genomic_DNA"/>
</dbReference>
<name>A0AB36K5V1_9GAMM</name>
<comment type="caution">
    <text evidence="1">The sequence shown here is derived from an EMBL/GenBank/DDBJ whole genome shotgun (WGS) entry which is preliminary data.</text>
</comment>
<dbReference type="RefSeq" id="WP_077458646.1">
    <property type="nucleotide sequence ID" value="NZ_MUEN01000151.1"/>
</dbReference>
<accession>A0AB36K5V1</accession>
<evidence type="ECO:0008006" key="3">
    <source>
        <dbReference type="Google" id="ProtNLM"/>
    </source>
</evidence>
<evidence type="ECO:0000313" key="2">
    <source>
        <dbReference type="Proteomes" id="UP000188726"/>
    </source>
</evidence>
<protein>
    <recommendedName>
        <fullName evidence="3">Pullulanase</fullName>
    </recommendedName>
</protein>
<proteinExistence type="predicted"/>
<dbReference type="AlphaFoldDB" id="A0AB36K5V1"/>
<evidence type="ECO:0000313" key="1">
    <source>
        <dbReference type="EMBL" id="OOE43750.1"/>
    </source>
</evidence>
<reference evidence="1 2" key="1">
    <citation type="journal article" date="2017" name="Genome Announc.">
        <title>Draft Genome Sequences of Salinivibrio proteolyticus, Salinivibrio sharmensis, Salinivibrio siamensis, Salinivibrio costicola subsp. alcaliphilus, Salinivibrio costicola subsp. vallismortis, and 29 New Isolates Belonging to the Genus Salinivibrio.</title>
        <authorList>
            <person name="Lopez-Hermoso C."/>
            <person name="de la Haba R.R."/>
            <person name="Sanchez-Porro C."/>
            <person name="Bayliss S.C."/>
            <person name="Feil E.J."/>
            <person name="Ventosa A."/>
        </authorList>
    </citation>
    <scope>NUCLEOTIDE SEQUENCE [LARGE SCALE GENOMIC DNA]</scope>
    <source>
        <strain evidence="1 2">IC202</strain>
    </source>
</reference>
<sequence length="79" mass="8650">MVQIYGAEETKAFCCNCKKVTLHKYESFSKSGEATGKEVKGFFSGLFAAIANALMEGEHSGDYKCKVCGTNLHTPDYLD</sequence>
<organism evidence="1 2">
    <name type="scientific">Salinivibrio kushneri</name>
    <dbReference type="NCBI Taxonomy" id="1908198"/>
    <lineage>
        <taxon>Bacteria</taxon>
        <taxon>Pseudomonadati</taxon>
        <taxon>Pseudomonadota</taxon>
        <taxon>Gammaproteobacteria</taxon>
        <taxon>Vibrionales</taxon>
        <taxon>Vibrionaceae</taxon>
        <taxon>Salinivibrio</taxon>
    </lineage>
</organism>
<dbReference type="Proteomes" id="UP000188726">
    <property type="component" value="Unassembled WGS sequence"/>
</dbReference>
<gene>
    <name evidence="1" type="ORF">BZG09_09550</name>
</gene>